<dbReference type="PaxDb" id="2903-EOD13251"/>
<dbReference type="KEGG" id="ehx:EMIHUDRAFT_445885"/>
<organism evidence="2 3">
    <name type="scientific">Emiliania huxleyi (strain CCMP1516)</name>
    <dbReference type="NCBI Taxonomy" id="280463"/>
    <lineage>
        <taxon>Eukaryota</taxon>
        <taxon>Haptista</taxon>
        <taxon>Haptophyta</taxon>
        <taxon>Prymnesiophyceae</taxon>
        <taxon>Isochrysidales</taxon>
        <taxon>Noelaerhabdaceae</taxon>
        <taxon>Emiliania</taxon>
    </lineage>
</organism>
<feature type="compositionally biased region" description="Low complexity" evidence="1">
    <location>
        <begin position="294"/>
        <end position="323"/>
    </location>
</feature>
<protein>
    <recommendedName>
        <fullName evidence="4">Zn(2)-C6 fungal-type domain-containing protein</fullName>
    </recommendedName>
</protein>
<keyword evidence="3" id="KW-1185">Reference proteome</keyword>
<evidence type="ECO:0000313" key="2">
    <source>
        <dbReference type="EnsemblProtists" id="EOD13251"/>
    </source>
</evidence>
<dbReference type="Proteomes" id="UP000013827">
    <property type="component" value="Unassembled WGS sequence"/>
</dbReference>
<feature type="region of interest" description="Disordered" evidence="1">
    <location>
        <begin position="288"/>
        <end position="323"/>
    </location>
</feature>
<reference evidence="2" key="2">
    <citation type="submission" date="2024-10" db="UniProtKB">
        <authorList>
            <consortium name="EnsemblProtists"/>
        </authorList>
    </citation>
    <scope>IDENTIFICATION</scope>
</reference>
<name>A0A0D3IPR6_EMIH1</name>
<dbReference type="AlphaFoldDB" id="A0A0D3IPR6"/>
<dbReference type="InterPro" id="IPR036864">
    <property type="entry name" value="Zn2-C6_fun-type_DNA-bd_sf"/>
</dbReference>
<dbReference type="GO" id="GO:0000981">
    <property type="term" value="F:DNA-binding transcription factor activity, RNA polymerase II-specific"/>
    <property type="evidence" value="ECO:0007669"/>
    <property type="project" value="InterPro"/>
</dbReference>
<proteinExistence type="predicted"/>
<dbReference type="RefSeq" id="XP_005765680.1">
    <property type="nucleotide sequence ID" value="XM_005765623.1"/>
</dbReference>
<sequence>MPPPTRVCVRCKSTKSKCVNFDPGQWPDGPIARKCDRCARLGFDCVPAPSAVPKPRAPRKAKTAAGGGLLLNVAPSPLVTRALQQIPGTTTSSATETLSYVLSPGASPLAARYVLRAIATTARRRGTFELIEFVAALCRHHDIPLDDVLSECLSQTPSPVGCGDGLPPFFARKLAAEEGTYVNVRVRRDGVASFHANEAFERSFATTAEMYRAFDSSALEINSLFVHREALAPPPAARAGRRNCAPLEVHLLSSGVVALYRRTCLSSGGSTASSSALASQTRCSAVPPASLFAPTTGPRTPTRSSTAAARSSSCTAGATSSGS</sequence>
<dbReference type="EnsemblProtists" id="EOD13251">
    <property type="protein sequence ID" value="EOD13251"/>
    <property type="gene ID" value="EMIHUDRAFT_445885"/>
</dbReference>
<accession>A0A0D3IPR6</accession>
<dbReference type="GeneID" id="17259396"/>
<dbReference type="HOGENOM" id="CLU_862201_0_0_1"/>
<dbReference type="GO" id="GO:0008270">
    <property type="term" value="F:zinc ion binding"/>
    <property type="evidence" value="ECO:0007669"/>
    <property type="project" value="InterPro"/>
</dbReference>
<evidence type="ECO:0008006" key="4">
    <source>
        <dbReference type="Google" id="ProtNLM"/>
    </source>
</evidence>
<reference evidence="3" key="1">
    <citation type="journal article" date="2013" name="Nature">
        <title>Pan genome of the phytoplankton Emiliania underpins its global distribution.</title>
        <authorList>
            <person name="Read B.A."/>
            <person name="Kegel J."/>
            <person name="Klute M.J."/>
            <person name="Kuo A."/>
            <person name="Lefebvre S.C."/>
            <person name="Maumus F."/>
            <person name="Mayer C."/>
            <person name="Miller J."/>
            <person name="Monier A."/>
            <person name="Salamov A."/>
            <person name="Young J."/>
            <person name="Aguilar M."/>
            <person name="Claverie J.M."/>
            <person name="Frickenhaus S."/>
            <person name="Gonzalez K."/>
            <person name="Herman E.K."/>
            <person name="Lin Y.C."/>
            <person name="Napier J."/>
            <person name="Ogata H."/>
            <person name="Sarno A.F."/>
            <person name="Shmutz J."/>
            <person name="Schroeder D."/>
            <person name="de Vargas C."/>
            <person name="Verret F."/>
            <person name="von Dassow P."/>
            <person name="Valentin K."/>
            <person name="Van de Peer Y."/>
            <person name="Wheeler G."/>
            <person name="Dacks J.B."/>
            <person name="Delwiche C.F."/>
            <person name="Dyhrman S.T."/>
            <person name="Glockner G."/>
            <person name="John U."/>
            <person name="Richards T."/>
            <person name="Worden A.Z."/>
            <person name="Zhang X."/>
            <person name="Grigoriev I.V."/>
            <person name="Allen A.E."/>
            <person name="Bidle K."/>
            <person name="Borodovsky M."/>
            <person name="Bowler C."/>
            <person name="Brownlee C."/>
            <person name="Cock J.M."/>
            <person name="Elias M."/>
            <person name="Gladyshev V.N."/>
            <person name="Groth M."/>
            <person name="Guda C."/>
            <person name="Hadaegh A."/>
            <person name="Iglesias-Rodriguez M.D."/>
            <person name="Jenkins J."/>
            <person name="Jones B.M."/>
            <person name="Lawson T."/>
            <person name="Leese F."/>
            <person name="Lindquist E."/>
            <person name="Lobanov A."/>
            <person name="Lomsadze A."/>
            <person name="Malik S.B."/>
            <person name="Marsh M.E."/>
            <person name="Mackinder L."/>
            <person name="Mock T."/>
            <person name="Mueller-Roeber B."/>
            <person name="Pagarete A."/>
            <person name="Parker M."/>
            <person name="Probert I."/>
            <person name="Quesneville H."/>
            <person name="Raines C."/>
            <person name="Rensing S.A."/>
            <person name="Riano-Pachon D.M."/>
            <person name="Richier S."/>
            <person name="Rokitta S."/>
            <person name="Shiraiwa Y."/>
            <person name="Soanes D.M."/>
            <person name="van der Giezen M."/>
            <person name="Wahlund T.M."/>
            <person name="Williams B."/>
            <person name="Wilson W."/>
            <person name="Wolfe G."/>
            <person name="Wurch L.L."/>
        </authorList>
    </citation>
    <scope>NUCLEOTIDE SEQUENCE</scope>
</reference>
<evidence type="ECO:0000256" key="1">
    <source>
        <dbReference type="SAM" id="MobiDB-lite"/>
    </source>
</evidence>
<evidence type="ECO:0000313" key="3">
    <source>
        <dbReference type="Proteomes" id="UP000013827"/>
    </source>
</evidence>
<dbReference type="SUPFAM" id="SSF57701">
    <property type="entry name" value="Zn2/Cys6 DNA-binding domain"/>
    <property type="match status" value="1"/>
</dbReference>